<dbReference type="Gene3D" id="1.10.260.40">
    <property type="entry name" value="lambda repressor-like DNA-binding domains"/>
    <property type="match status" value="1"/>
</dbReference>
<dbReference type="AlphaFoldDB" id="A0A4R7VRM6"/>
<keyword evidence="2" id="KW-1185">Reference proteome</keyword>
<dbReference type="Proteomes" id="UP000294927">
    <property type="component" value="Unassembled WGS sequence"/>
</dbReference>
<dbReference type="CDD" id="cd00093">
    <property type="entry name" value="HTH_XRE"/>
    <property type="match status" value="1"/>
</dbReference>
<gene>
    <name evidence="1" type="ORF">CLV71_105592</name>
</gene>
<dbReference type="OrthoDB" id="3689729at2"/>
<evidence type="ECO:0000313" key="1">
    <source>
        <dbReference type="EMBL" id="TDV52460.1"/>
    </source>
</evidence>
<accession>A0A4R7VRM6</accession>
<dbReference type="GO" id="GO:0003677">
    <property type="term" value="F:DNA binding"/>
    <property type="evidence" value="ECO:0007669"/>
    <property type="project" value="InterPro"/>
</dbReference>
<evidence type="ECO:0008006" key="3">
    <source>
        <dbReference type="Google" id="ProtNLM"/>
    </source>
</evidence>
<comment type="caution">
    <text evidence="1">The sequence shown here is derived from an EMBL/GenBank/DDBJ whole genome shotgun (WGS) entry which is preliminary data.</text>
</comment>
<organism evidence="1 2">
    <name type="scientific">Actinophytocola oryzae</name>
    <dbReference type="NCBI Taxonomy" id="502181"/>
    <lineage>
        <taxon>Bacteria</taxon>
        <taxon>Bacillati</taxon>
        <taxon>Actinomycetota</taxon>
        <taxon>Actinomycetes</taxon>
        <taxon>Pseudonocardiales</taxon>
        <taxon>Pseudonocardiaceae</taxon>
    </lineage>
</organism>
<dbReference type="InterPro" id="IPR001387">
    <property type="entry name" value="Cro/C1-type_HTH"/>
</dbReference>
<dbReference type="SUPFAM" id="SSF47413">
    <property type="entry name" value="lambda repressor-like DNA-binding domains"/>
    <property type="match status" value="1"/>
</dbReference>
<sequence>MNASALPAELTDGRVNRAVGEELRRLREARGLSRAQFVGLLPSGIGDRTLLSYEHGTRQLTLMRFAELSWALEVEAPILFARGLQRARVLVEHLTLTVDLLALLVDTRVTFRPLAQWARNTLNEHPNGIVEVEPAVVRNLARFIGCSPRELADYLARFAPDGCADERKLAGLPQ</sequence>
<protein>
    <recommendedName>
        <fullName evidence="3">Helix-turn-helix protein</fullName>
    </recommendedName>
</protein>
<dbReference type="RefSeq" id="WP_133903814.1">
    <property type="nucleotide sequence ID" value="NZ_SOCP01000005.1"/>
</dbReference>
<dbReference type="InterPro" id="IPR010982">
    <property type="entry name" value="Lambda_DNA-bd_dom_sf"/>
</dbReference>
<proteinExistence type="predicted"/>
<name>A0A4R7VRM6_9PSEU</name>
<dbReference type="EMBL" id="SOCP01000005">
    <property type="protein sequence ID" value="TDV52460.1"/>
    <property type="molecule type" value="Genomic_DNA"/>
</dbReference>
<evidence type="ECO:0000313" key="2">
    <source>
        <dbReference type="Proteomes" id="UP000294927"/>
    </source>
</evidence>
<reference evidence="1 2" key="1">
    <citation type="submission" date="2019-03" db="EMBL/GenBank/DDBJ databases">
        <title>Genomic Encyclopedia of Archaeal and Bacterial Type Strains, Phase II (KMG-II): from individual species to whole genera.</title>
        <authorList>
            <person name="Goeker M."/>
        </authorList>
    </citation>
    <scope>NUCLEOTIDE SEQUENCE [LARGE SCALE GENOMIC DNA]</scope>
    <source>
        <strain evidence="1 2">DSM 45499</strain>
    </source>
</reference>